<dbReference type="PANTHER" id="PTHR22734:SF3">
    <property type="entry name" value="RIBOSOME PRODUCTION FACTOR 1"/>
    <property type="match status" value="1"/>
</dbReference>
<feature type="compositionally biased region" description="Polar residues" evidence="1">
    <location>
        <begin position="144"/>
        <end position="162"/>
    </location>
</feature>
<dbReference type="SMART" id="SM00879">
    <property type="entry name" value="Brix"/>
    <property type="match status" value="1"/>
</dbReference>
<dbReference type="GO" id="GO:0000460">
    <property type="term" value="P:maturation of 5.8S rRNA"/>
    <property type="evidence" value="ECO:0007669"/>
    <property type="project" value="TreeGrafter"/>
</dbReference>
<dbReference type="RefSeq" id="XP_025354175.1">
    <property type="nucleotide sequence ID" value="XM_025497017.1"/>
</dbReference>
<name>A0A316VC90_9BASI</name>
<accession>A0A316VC90</accession>
<dbReference type="FunCoup" id="A0A316VC90">
    <property type="interactions" value="526"/>
</dbReference>
<feature type="compositionally biased region" description="Basic and acidic residues" evidence="1">
    <location>
        <begin position="40"/>
        <end position="63"/>
    </location>
</feature>
<dbReference type="OrthoDB" id="264354at2759"/>
<keyword evidence="4" id="KW-1185">Reference proteome</keyword>
<dbReference type="PANTHER" id="PTHR22734">
    <property type="entry name" value="U3 SMALL NUCLEOLAR RIBONUCLEOPROTEIN PROTEIN IMP4"/>
    <property type="match status" value="1"/>
</dbReference>
<dbReference type="InParanoid" id="A0A316VC90"/>
<evidence type="ECO:0000313" key="3">
    <source>
        <dbReference type="EMBL" id="PWN33873.1"/>
    </source>
</evidence>
<dbReference type="Gene3D" id="3.40.50.10480">
    <property type="entry name" value="Probable brix-domain ribosomal biogenesis protein"/>
    <property type="match status" value="1"/>
</dbReference>
<feature type="region of interest" description="Disordered" evidence="1">
    <location>
        <begin position="1"/>
        <end position="168"/>
    </location>
</feature>
<feature type="domain" description="Brix" evidence="2">
    <location>
        <begin position="156"/>
        <end position="341"/>
    </location>
</feature>
<gene>
    <name evidence="3" type="ORF">FA14DRAFT_136293</name>
</gene>
<dbReference type="Pfam" id="PF04427">
    <property type="entry name" value="Brix"/>
    <property type="match status" value="1"/>
</dbReference>
<feature type="compositionally biased region" description="Acidic residues" evidence="1">
    <location>
        <begin position="111"/>
        <end position="135"/>
    </location>
</feature>
<dbReference type="SUPFAM" id="SSF52954">
    <property type="entry name" value="Class II aaRS ABD-related"/>
    <property type="match status" value="1"/>
</dbReference>
<proteinExistence type="predicted"/>
<dbReference type="Proteomes" id="UP000245771">
    <property type="component" value="Unassembled WGS sequence"/>
</dbReference>
<dbReference type="PROSITE" id="PS50833">
    <property type="entry name" value="BRIX"/>
    <property type="match status" value="1"/>
</dbReference>
<evidence type="ECO:0000256" key="1">
    <source>
        <dbReference type="SAM" id="MobiDB-lite"/>
    </source>
</evidence>
<evidence type="ECO:0000313" key="4">
    <source>
        <dbReference type="Proteomes" id="UP000245771"/>
    </source>
</evidence>
<evidence type="ECO:0000259" key="2">
    <source>
        <dbReference type="PROSITE" id="PS50833"/>
    </source>
</evidence>
<reference evidence="3 4" key="1">
    <citation type="journal article" date="2018" name="Mol. Biol. Evol.">
        <title>Broad Genomic Sampling Reveals a Smut Pathogenic Ancestry of the Fungal Clade Ustilaginomycotina.</title>
        <authorList>
            <person name="Kijpornyongpan T."/>
            <person name="Mondo S.J."/>
            <person name="Barry K."/>
            <person name="Sandor L."/>
            <person name="Lee J."/>
            <person name="Lipzen A."/>
            <person name="Pangilinan J."/>
            <person name="LaButti K."/>
            <person name="Hainaut M."/>
            <person name="Henrissat B."/>
            <person name="Grigoriev I.V."/>
            <person name="Spatafora J.W."/>
            <person name="Aime M.C."/>
        </authorList>
    </citation>
    <scope>NUCLEOTIDE SEQUENCE [LARGE SCALE GENOMIC DNA]</scope>
    <source>
        <strain evidence="3 4">MCA 3882</strain>
    </source>
</reference>
<dbReference type="GO" id="GO:0005730">
    <property type="term" value="C:nucleolus"/>
    <property type="evidence" value="ECO:0007669"/>
    <property type="project" value="TreeGrafter"/>
</dbReference>
<dbReference type="EMBL" id="KZ819604">
    <property type="protein sequence ID" value="PWN33873.1"/>
    <property type="molecule type" value="Genomic_DNA"/>
</dbReference>
<dbReference type="InterPro" id="IPR007109">
    <property type="entry name" value="Brix"/>
</dbReference>
<feature type="region of interest" description="Disordered" evidence="1">
    <location>
        <begin position="355"/>
        <end position="390"/>
    </location>
</feature>
<dbReference type="STRING" id="1280837.A0A316VC90"/>
<sequence length="407" mass="45777">MASSSSDATPVAGGKGEGNFKHIGNKMKRQEMYRKHRKTKREEKLKKRIQQAKEEKGEGGAEKKKARLAKNIPRTIERTRDYNPTIINAPNTHDGPGYSLPVEGSSKDLAESGDEEQEGDVEEEEEMDEEEDEDDPHAPPALLITTSLPSNSTSPHLSSANARSHPAERTREFVDELLNIFPGAEYRPRAKAKGVGLGKIAGWARTRGYNGMIVVGEDKKEPFSLTIIGLPEGPTAFFRLTNIAMRTEIEGHGRSTGHTPELILNNFTTSLGHQIGTLLQSLFPRIPQLEGRQVVTAHNQRDYIFFRRHRYMFKHEEKANLQEIGPRFTLKLRSLKDGLPKGAGVWDGEIHFDGKPKEVAAPDEDGEQSSEQTQTKRKRTQRIDDEQTGLSFEWKPKMGVSRRNFYL</sequence>
<dbReference type="GeneID" id="37018798"/>
<protein>
    <submittedName>
        <fullName evidence="3">Brix-domain-containing protein</fullName>
    </submittedName>
</protein>
<dbReference type="GO" id="GO:0042134">
    <property type="term" value="F:rRNA primary transcript binding"/>
    <property type="evidence" value="ECO:0007669"/>
    <property type="project" value="InterPro"/>
</dbReference>
<dbReference type="AlphaFoldDB" id="A0A316VC90"/>
<dbReference type="InterPro" id="IPR044281">
    <property type="entry name" value="IMP4/RPF1"/>
</dbReference>
<organism evidence="3 4">
    <name type="scientific">Meira miltonrushii</name>
    <dbReference type="NCBI Taxonomy" id="1280837"/>
    <lineage>
        <taxon>Eukaryota</taxon>
        <taxon>Fungi</taxon>
        <taxon>Dikarya</taxon>
        <taxon>Basidiomycota</taxon>
        <taxon>Ustilaginomycotina</taxon>
        <taxon>Exobasidiomycetes</taxon>
        <taxon>Exobasidiales</taxon>
        <taxon>Brachybasidiaceae</taxon>
        <taxon>Meira</taxon>
    </lineage>
</organism>
<dbReference type="GO" id="GO:0030687">
    <property type="term" value="C:preribosome, large subunit precursor"/>
    <property type="evidence" value="ECO:0007669"/>
    <property type="project" value="TreeGrafter"/>
</dbReference>
<dbReference type="GO" id="GO:0000470">
    <property type="term" value="P:maturation of LSU-rRNA"/>
    <property type="evidence" value="ECO:0007669"/>
    <property type="project" value="TreeGrafter"/>
</dbReference>